<dbReference type="Proteomes" id="UP000250079">
    <property type="component" value="Chromosome"/>
</dbReference>
<feature type="transmembrane region" description="Helical" evidence="1">
    <location>
        <begin position="44"/>
        <end position="65"/>
    </location>
</feature>
<name>A0A2Z2NUU7_9GAMM</name>
<keyword evidence="1" id="KW-0472">Membrane</keyword>
<protein>
    <submittedName>
        <fullName evidence="2">Uncharacterized protein</fullName>
    </submittedName>
</protein>
<evidence type="ECO:0000313" key="3">
    <source>
        <dbReference type="Proteomes" id="UP000250079"/>
    </source>
</evidence>
<dbReference type="AlphaFoldDB" id="A0A2Z2NUU7"/>
<gene>
    <name evidence="2" type="ORF">IMCC3135_21040</name>
</gene>
<evidence type="ECO:0000256" key="1">
    <source>
        <dbReference type="SAM" id="Phobius"/>
    </source>
</evidence>
<dbReference type="KEGG" id="gai:IMCC3135_21040"/>
<feature type="transmembrane region" description="Helical" evidence="1">
    <location>
        <begin position="109"/>
        <end position="130"/>
    </location>
</feature>
<dbReference type="RefSeq" id="WP_088919336.1">
    <property type="nucleotide sequence ID" value="NZ_CP018632.1"/>
</dbReference>
<feature type="transmembrane region" description="Helical" evidence="1">
    <location>
        <begin position="12"/>
        <end position="32"/>
    </location>
</feature>
<organism evidence="2 3">
    <name type="scientific">Granulosicoccus antarcticus IMCC3135</name>
    <dbReference type="NCBI Taxonomy" id="1192854"/>
    <lineage>
        <taxon>Bacteria</taxon>
        <taxon>Pseudomonadati</taxon>
        <taxon>Pseudomonadota</taxon>
        <taxon>Gammaproteobacteria</taxon>
        <taxon>Chromatiales</taxon>
        <taxon>Granulosicoccaceae</taxon>
        <taxon>Granulosicoccus</taxon>
    </lineage>
</organism>
<proteinExistence type="predicted"/>
<feature type="transmembrane region" description="Helical" evidence="1">
    <location>
        <begin position="267"/>
        <end position="293"/>
    </location>
</feature>
<keyword evidence="3" id="KW-1185">Reference proteome</keyword>
<sequence length="294" mass="32300">MIHTSILGYRSARYLWVTIILIAISIGIYISQSGSDQPANGGTWQGYTTGTLGALLILWLSLLGVRKRRYRSRTGSVAGWTSAHVYLGTSVIIIGTLHSAGQLGWNIHSLAYVLMCTVVVSGFFGIYYYVSLPDKLLLNRGGRSREALFEELHKLDAEGRSAAELCSSDITVGATSAIERTSIGGGVAAQLLRSDNSNMSVPVNGKPKIVENKDQARVLTMIAARIPDAQRKSEVEPLSNLMSIMGRRQAVIRRIVRDIQLQGLLKVWLYLHIPLTFALLVSLVAHIISTFLYW</sequence>
<keyword evidence="1" id="KW-1133">Transmembrane helix</keyword>
<dbReference type="OrthoDB" id="8533047at2"/>
<evidence type="ECO:0000313" key="2">
    <source>
        <dbReference type="EMBL" id="ASJ74285.1"/>
    </source>
</evidence>
<reference evidence="2 3" key="1">
    <citation type="submission" date="2016-12" db="EMBL/GenBank/DDBJ databases">
        <authorList>
            <person name="Song W.-J."/>
            <person name="Kurnit D.M."/>
        </authorList>
    </citation>
    <scope>NUCLEOTIDE SEQUENCE [LARGE SCALE GENOMIC DNA]</scope>
    <source>
        <strain evidence="2 3">IMCC3135</strain>
    </source>
</reference>
<dbReference type="EMBL" id="CP018632">
    <property type="protein sequence ID" value="ASJ74285.1"/>
    <property type="molecule type" value="Genomic_DNA"/>
</dbReference>
<feature type="transmembrane region" description="Helical" evidence="1">
    <location>
        <begin position="77"/>
        <end position="97"/>
    </location>
</feature>
<keyword evidence="1" id="KW-0812">Transmembrane</keyword>
<accession>A0A2Z2NUU7</accession>